<protein>
    <submittedName>
        <fullName evidence="1">Uncharacterized protein</fullName>
    </submittedName>
</protein>
<proteinExistence type="predicted"/>
<organism evidence="1">
    <name type="scientific">marine sediment metagenome</name>
    <dbReference type="NCBI Taxonomy" id="412755"/>
    <lineage>
        <taxon>unclassified sequences</taxon>
        <taxon>metagenomes</taxon>
        <taxon>ecological metagenomes</taxon>
    </lineage>
</organism>
<dbReference type="AlphaFoldDB" id="A0A0F9K139"/>
<sequence>MGSKSKTGTMKSYRILKNEAEQKLKQKKKENAPDILSKSVFNARAMVVREYFNP</sequence>
<dbReference type="EMBL" id="LAZR01010174">
    <property type="protein sequence ID" value="KKM68401.1"/>
    <property type="molecule type" value="Genomic_DNA"/>
</dbReference>
<evidence type="ECO:0000313" key="1">
    <source>
        <dbReference type="EMBL" id="KKM68401.1"/>
    </source>
</evidence>
<name>A0A0F9K139_9ZZZZ</name>
<gene>
    <name evidence="1" type="ORF">LCGC14_1461230</name>
</gene>
<accession>A0A0F9K139</accession>
<reference evidence="1" key="1">
    <citation type="journal article" date="2015" name="Nature">
        <title>Complex archaea that bridge the gap between prokaryotes and eukaryotes.</title>
        <authorList>
            <person name="Spang A."/>
            <person name="Saw J.H."/>
            <person name="Jorgensen S.L."/>
            <person name="Zaremba-Niedzwiedzka K."/>
            <person name="Martijn J."/>
            <person name="Lind A.E."/>
            <person name="van Eijk R."/>
            <person name="Schleper C."/>
            <person name="Guy L."/>
            <person name="Ettema T.J."/>
        </authorList>
    </citation>
    <scope>NUCLEOTIDE SEQUENCE</scope>
</reference>
<comment type="caution">
    <text evidence="1">The sequence shown here is derived from an EMBL/GenBank/DDBJ whole genome shotgun (WGS) entry which is preliminary data.</text>
</comment>